<feature type="region of interest" description="Disordered" evidence="3">
    <location>
        <begin position="1"/>
        <end position="37"/>
    </location>
</feature>
<sequence length="223" mass="25130">MLDRMSSTPDAPPMEEPPTRRRGVERRPQAERSQETRTRILDAAVALLVEEGYSRTNTLAIQAKAGVSRGRLLHQFPSKEELLVAAAHHVWERRRGENQRAETSLPTEPGARIDAVVELLWSTFNENQFWAATELWVASRTEPALADVIRPAERRLGRAIWASMDNLFGAELAAHPRYPLVRHTLFTSMRGVALTYAFDQRDPSTEPSLANWKQLAKAILLAS</sequence>
<proteinExistence type="predicted"/>
<keyword evidence="1 2" id="KW-0238">DNA-binding</keyword>
<feature type="DNA-binding region" description="H-T-H motif" evidence="2">
    <location>
        <begin position="57"/>
        <end position="76"/>
    </location>
</feature>
<dbReference type="Proteomes" id="UP001501676">
    <property type="component" value="Unassembled WGS sequence"/>
</dbReference>
<dbReference type="InterPro" id="IPR009057">
    <property type="entry name" value="Homeodomain-like_sf"/>
</dbReference>
<feature type="domain" description="HTH tetR-type" evidence="4">
    <location>
        <begin position="34"/>
        <end position="94"/>
    </location>
</feature>
<dbReference type="Gene3D" id="1.10.357.10">
    <property type="entry name" value="Tetracycline Repressor, domain 2"/>
    <property type="match status" value="1"/>
</dbReference>
<reference evidence="6" key="1">
    <citation type="journal article" date="2019" name="Int. J. Syst. Evol. Microbiol.">
        <title>The Global Catalogue of Microorganisms (GCM) 10K type strain sequencing project: providing services to taxonomists for standard genome sequencing and annotation.</title>
        <authorList>
            <consortium name="The Broad Institute Genomics Platform"/>
            <consortium name="The Broad Institute Genome Sequencing Center for Infectious Disease"/>
            <person name="Wu L."/>
            <person name="Ma J."/>
        </authorList>
    </citation>
    <scope>NUCLEOTIDE SEQUENCE [LARGE SCALE GENOMIC DNA]</scope>
    <source>
        <strain evidence="6">JCM 9458</strain>
    </source>
</reference>
<comment type="caution">
    <text evidence="5">The sequence shown here is derived from an EMBL/GenBank/DDBJ whole genome shotgun (WGS) entry which is preliminary data.</text>
</comment>
<evidence type="ECO:0000313" key="5">
    <source>
        <dbReference type="EMBL" id="GAA3395111.1"/>
    </source>
</evidence>
<dbReference type="Pfam" id="PF00440">
    <property type="entry name" value="TetR_N"/>
    <property type="match status" value="1"/>
</dbReference>
<feature type="compositionally biased region" description="Basic and acidic residues" evidence="3">
    <location>
        <begin position="25"/>
        <end position="37"/>
    </location>
</feature>
<gene>
    <name evidence="5" type="ORF">GCM10020369_67020</name>
</gene>
<keyword evidence="6" id="KW-1185">Reference proteome</keyword>
<protein>
    <submittedName>
        <fullName evidence="5">TetR/AcrR family transcriptional regulator</fullName>
    </submittedName>
</protein>
<dbReference type="PROSITE" id="PS50977">
    <property type="entry name" value="HTH_TETR_2"/>
    <property type="match status" value="1"/>
</dbReference>
<dbReference type="PRINTS" id="PR00455">
    <property type="entry name" value="HTHTETR"/>
</dbReference>
<evidence type="ECO:0000256" key="2">
    <source>
        <dbReference type="PROSITE-ProRule" id="PRU00335"/>
    </source>
</evidence>
<dbReference type="SUPFAM" id="SSF46689">
    <property type="entry name" value="Homeodomain-like"/>
    <property type="match status" value="1"/>
</dbReference>
<accession>A0ABP6T8R1</accession>
<dbReference type="InterPro" id="IPR001647">
    <property type="entry name" value="HTH_TetR"/>
</dbReference>
<dbReference type="InterPro" id="IPR050109">
    <property type="entry name" value="HTH-type_TetR-like_transc_reg"/>
</dbReference>
<evidence type="ECO:0000256" key="3">
    <source>
        <dbReference type="SAM" id="MobiDB-lite"/>
    </source>
</evidence>
<evidence type="ECO:0000313" key="6">
    <source>
        <dbReference type="Proteomes" id="UP001501676"/>
    </source>
</evidence>
<name>A0ABP6T8R1_9ACTN</name>
<evidence type="ECO:0000256" key="1">
    <source>
        <dbReference type="ARBA" id="ARBA00023125"/>
    </source>
</evidence>
<dbReference type="PANTHER" id="PTHR30055:SF226">
    <property type="entry name" value="HTH-TYPE TRANSCRIPTIONAL REGULATOR PKSA"/>
    <property type="match status" value="1"/>
</dbReference>
<organism evidence="5 6">
    <name type="scientific">Cryptosporangium minutisporangium</name>
    <dbReference type="NCBI Taxonomy" id="113569"/>
    <lineage>
        <taxon>Bacteria</taxon>
        <taxon>Bacillati</taxon>
        <taxon>Actinomycetota</taxon>
        <taxon>Actinomycetes</taxon>
        <taxon>Cryptosporangiales</taxon>
        <taxon>Cryptosporangiaceae</taxon>
        <taxon>Cryptosporangium</taxon>
    </lineage>
</organism>
<evidence type="ECO:0000259" key="4">
    <source>
        <dbReference type="PROSITE" id="PS50977"/>
    </source>
</evidence>
<dbReference type="EMBL" id="BAAAYN010000047">
    <property type="protein sequence ID" value="GAA3395111.1"/>
    <property type="molecule type" value="Genomic_DNA"/>
</dbReference>
<dbReference type="PANTHER" id="PTHR30055">
    <property type="entry name" value="HTH-TYPE TRANSCRIPTIONAL REGULATOR RUTR"/>
    <property type="match status" value="1"/>
</dbReference>